<dbReference type="SUPFAM" id="SSF47336">
    <property type="entry name" value="ACP-like"/>
    <property type="match status" value="1"/>
</dbReference>
<gene>
    <name evidence="2" type="ORF">IAB74_00550</name>
</gene>
<protein>
    <submittedName>
        <fullName evidence="2">Acyl carrier protein</fullName>
    </submittedName>
</protein>
<dbReference type="Gene3D" id="1.10.1200.10">
    <property type="entry name" value="ACP-like"/>
    <property type="match status" value="1"/>
</dbReference>
<organism evidence="2 3">
    <name type="scientific">Candidatus Faecousia excrementigallinarum</name>
    <dbReference type="NCBI Taxonomy" id="2840806"/>
    <lineage>
        <taxon>Bacteria</taxon>
        <taxon>Bacillati</taxon>
        <taxon>Bacillota</taxon>
        <taxon>Clostridia</taxon>
        <taxon>Eubacteriales</taxon>
        <taxon>Oscillospiraceae</taxon>
        <taxon>Faecousia</taxon>
    </lineage>
</organism>
<evidence type="ECO:0000313" key="3">
    <source>
        <dbReference type="Proteomes" id="UP000886796"/>
    </source>
</evidence>
<dbReference type="InterPro" id="IPR036736">
    <property type="entry name" value="ACP-like_sf"/>
</dbReference>
<dbReference type="PROSITE" id="PS50075">
    <property type="entry name" value="CARRIER"/>
    <property type="match status" value="1"/>
</dbReference>
<dbReference type="Proteomes" id="UP000886796">
    <property type="component" value="Unassembled WGS sequence"/>
</dbReference>
<dbReference type="EMBL" id="DVFK01000009">
    <property type="protein sequence ID" value="HIQ66987.1"/>
    <property type="molecule type" value="Genomic_DNA"/>
</dbReference>
<dbReference type="AlphaFoldDB" id="A0A9D0Z0V3"/>
<dbReference type="InterPro" id="IPR009081">
    <property type="entry name" value="PP-bd_ACP"/>
</dbReference>
<evidence type="ECO:0000259" key="1">
    <source>
        <dbReference type="PROSITE" id="PS50075"/>
    </source>
</evidence>
<reference evidence="2" key="2">
    <citation type="journal article" date="2021" name="PeerJ">
        <title>Extensive microbial diversity within the chicken gut microbiome revealed by metagenomics and culture.</title>
        <authorList>
            <person name="Gilroy R."/>
            <person name="Ravi A."/>
            <person name="Getino M."/>
            <person name="Pursley I."/>
            <person name="Horton D.L."/>
            <person name="Alikhan N.F."/>
            <person name="Baker D."/>
            <person name="Gharbi K."/>
            <person name="Hall N."/>
            <person name="Watson M."/>
            <person name="Adriaenssens E.M."/>
            <person name="Foster-Nyarko E."/>
            <person name="Jarju S."/>
            <person name="Secka A."/>
            <person name="Antonio M."/>
            <person name="Oren A."/>
            <person name="Chaudhuri R.R."/>
            <person name="La Ragione R."/>
            <person name="Hildebrand F."/>
            <person name="Pallen M.J."/>
        </authorList>
    </citation>
    <scope>NUCLEOTIDE SEQUENCE</scope>
    <source>
        <strain evidence="2">13361</strain>
    </source>
</reference>
<dbReference type="Pfam" id="PF00550">
    <property type="entry name" value="PP-binding"/>
    <property type="match status" value="1"/>
</dbReference>
<name>A0A9D0Z0V3_9FIRM</name>
<evidence type="ECO:0000313" key="2">
    <source>
        <dbReference type="EMBL" id="HIQ66987.1"/>
    </source>
</evidence>
<reference evidence="2" key="1">
    <citation type="submission" date="2020-10" db="EMBL/GenBank/DDBJ databases">
        <authorList>
            <person name="Gilroy R."/>
        </authorList>
    </citation>
    <scope>NUCLEOTIDE SEQUENCE</scope>
    <source>
        <strain evidence="2">13361</strain>
    </source>
</reference>
<accession>A0A9D0Z0V3</accession>
<feature type="domain" description="Carrier" evidence="1">
    <location>
        <begin position="1"/>
        <end position="73"/>
    </location>
</feature>
<proteinExistence type="predicted"/>
<comment type="caution">
    <text evidence="2">The sequence shown here is derived from an EMBL/GenBank/DDBJ whole genome shotgun (WGS) entry which is preliminary data.</text>
</comment>
<sequence>MERLIEILEEIQPEVDYATCTNLIDGHYLDSLSIISLVAELEEEYDITIPTVEIIPDNFNSAESLWAMIVRLQEEG</sequence>